<comment type="caution">
    <text evidence="1">The sequence shown here is derived from an EMBL/GenBank/DDBJ whole genome shotgun (WGS) entry which is preliminary data.</text>
</comment>
<evidence type="ECO:0000313" key="1">
    <source>
        <dbReference type="EMBL" id="EGG39287.1"/>
    </source>
</evidence>
<gene>
    <name evidence="1" type="ORF">HMPREF9397_1765</name>
</gene>
<accession>F3SKX2</accession>
<dbReference type="Proteomes" id="UP000003378">
    <property type="component" value="Unassembled WGS sequence"/>
</dbReference>
<name>F3SKX2_STRSA</name>
<sequence length="45" mass="5029">MSLLTLTTSTLNNVHNKSRDFTLSLGFIILPVYLAESDKILTIYA</sequence>
<proteinExistence type="predicted"/>
<dbReference type="AlphaFoldDB" id="F3SKX2"/>
<evidence type="ECO:0000313" key="2">
    <source>
        <dbReference type="Proteomes" id="UP000003378"/>
    </source>
</evidence>
<organism evidence="1 2">
    <name type="scientific">Streptococcus sanguinis SK1087</name>
    <dbReference type="NCBI Taxonomy" id="888824"/>
    <lineage>
        <taxon>Bacteria</taxon>
        <taxon>Bacillati</taxon>
        <taxon>Bacillota</taxon>
        <taxon>Bacilli</taxon>
        <taxon>Lactobacillales</taxon>
        <taxon>Streptococcaceae</taxon>
        <taxon>Streptococcus</taxon>
    </lineage>
</organism>
<dbReference type="EMBL" id="AFDP01000019">
    <property type="protein sequence ID" value="EGG39287.1"/>
    <property type="molecule type" value="Genomic_DNA"/>
</dbReference>
<dbReference type="PATRIC" id="fig|888824.3.peg.1727"/>
<dbReference type="HOGENOM" id="CLU_3206008_0_0_9"/>
<protein>
    <submittedName>
        <fullName evidence="1">Uncharacterized protein</fullName>
    </submittedName>
</protein>
<reference evidence="1 2" key="1">
    <citation type="submission" date="2011-03" db="EMBL/GenBank/DDBJ databases">
        <authorList>
            <person name="Muzny D."/>
            <person name="Qin X."/>
            <person name="Deng J."/>
            <person name="Jiang H."/>
            <person name="Liu Y."/>
            <person name="Qu J."/>
            <person name="Song X.-Z."/>
            <person name="Zhang L."/>
            <person name="Thornton R."/>
            <person name="Coyle M."/>
            <person name="Francisco L."/>
            <person name="Jackson L."/>
            <person name="Javaid M."/>
            <person name="Korchina V."/>
            <person name="Kovar C."/>
            <person name="Mata R."/>
            <person name="Mathew T."/>
            <person name="Ngo R."/>
            <person name="Nguyen L."/>
            <person name="Nguyen N."/>
            <person name="Okwuonu G."/>
            <person name="Ongeri F."/>
            <person name="Pham C."/>
            <person name="Simmons D."/>
            <person name="Wilczek-Boney K."/>
            <person name="Hale W."/>
            <person name="Jakkamsetti A."/>
            <person name="Pham P."/>
            <person name="Ruth R."/>
            <person name="San Lucas F."/>
            <person name="Warren J."/>
            <person name="Zhang J."/>
            <person name="Zhao Z."/>
            <person name="Zhou C."/>
            <person name="Zhu D."/>
            <person name="Lee S."/>
            <person name="Bess C."/>
            <person name="Blankenburg K."/>
            <person name="Forbes L."/>
            <person name="Fu Q."/>
            <person name="Gubbala S."/>
            <person name="Hirani K."/>
            <person name="Jayaseelan J.C."/>
            <person name="Lara F."/>
            <person name="Munidasa M."/>
            <person name="Palculict T."/>
            <person name="Patil S."/>
            <person name="Pu L.-L."/>
            <person name="Saada N."/>
            <person name="Tang L."/>
            <person name="Weissenberger G."/>
            <person name="Zhu Y."/>
            <person name="Hemphill L."/>
            <person name="Shang Y."/>
            <person name="Youmans B."/>
            <person name="Ayvaz T."/>
            <person name="Ross M."/>
            <person name="Santibanez J."/>
            <person name="Aqrawi P."/>
            <person name="Gross S."/>
            <person name="Joshi V."/>
            <person name="Fowler G."/>
            <person name="Nazareth L."/>
            <person name="Reid J."/>
            <person name="Worley K."/>
            <person name="Petrosino J."/>
            <person name="Highlander S."/>
            <person name="Gibbs R."/>
        </authorList>
    </citation>
    <scope>NUCLEOTIDE SEQUENCE [LARGE SCALE GENOMIC DNA]</scope>
    <source>
        <strain evidence="1 2">SK1087</strain>
    </source>
</reference>